<dbReference type="InterPro" id="IPR022140">
    <property type="entry name" value="Kinesin-like_KIF1-typ"/>
</dbReference>
<feature type="domain" description="Kinesin-like KIF1-type" evidence="2">
    <location>
        <begin position="61"/>
        <end position="87"/>
    </location>
</feature>
<evidence type="ECO:0000256" key="1">
    <source>
        <dbReference type="SAM" id="Phobius"/>
    </source>
</evidence>
<feature type="transmembrane region" description="Helical" evidence="1">
    <location>
        <begin position="100"/>
        <end position="124"/>
    </location>
</feature>
<feature type="non-terminal residue" evidence="4">
    <location>
        <position position="1"/>
    </location>
</feature>
<evidence type="ECO:0000313" key="5">
    <source>
        <dbReference type="Proteomes" id="UP000532437"/>
    </source>
</evidence>
<protein>
    <submittedName>
        <fullName evidence="4">KIF1B protein</fullName>
    </submittedName>
</protein>
<evidence type="ECO:0000313" key="4">
    <source>
        <dbReference type="EMBL" id="NWT61894.1"/>
    </source>
</evidence>
<feature type="domain" description="Kinesin-like" evidence="3">
    <location>
        <begin position="375"/>
        <end position="501"/>
    </location>
</feature>
<dbReference type="Proteomes" id="UP000532437">
    <property type="component" value="Unassembled WGS sequence"/>
</dbReference>
<keyword evidence="5" id="KW-1185">Reference proteome</keyword>
<organism evidence="4 5">
    <name type="scientific">Erythrocercus mccallii</name>
    <dbReference type="NCBI Taxonomy" id="107208"/>
    <lineage>
        <taxon>Eukaryota</taxon>
        <taxon>Metazoa</taxon>
        <taxon>Chordata</taxon>
        <taxon>Craniata</taxon>
        <taxon>Vertebrata</taxon>
        <taxon>Euteleostomi</taxon>
        <taxon>Archelosauria</taxon>
        <taxon>Archosauria</taxon>
        <taxon>Dinosauria</taxon>
        <taxon>Saurischia</taxon>
        <taxon>Theropoda</taxon>
        <taxon>Coelurosauria</taxon>
        <taxon>Aves</taxon>
        <taxon>Neognathae</taxon>
        <taxon>Neoaves</taxon>
        <taxon>Telluraves</taxon>
        <taxon>Australaves</taxon>
        <taxon>Passeriformes</taxon>
        <taxon>Corvoidea</taxon>
        <taxon>Dicruridae</taxon>
        <taxon>Erythrocercus</taxon>
    </lineage>
</organism>
<keyword evidence="1" id="KW-0472">Membrane</keyword>
<proteinExistence type="predicted"/>
<evidence type="ECO:0000259" key="3">
    <source>
        <dbReference type="Pfam" id="PF12473"/>
    </source>
</evidence>
<keyword evidence="1" id="KW-0812">Transmembrane</keyword>
<dbReference type="Pfam" id="PF12423">
    <property type="entry name" value="KIF1B"/>
    <property type="match status" value="1"/>
</dbReference>
<sequence length="502" mass="56780">LMCSSPIFHGCVNERLADRTPSPTFSTADSDITELADEQQDEMEDFDDEAFVDDTGSDVGTEEGSDLFNDGRDPFYDRSPWFILVGRLVRNSFQKRGADLWGGSPFSFIYLSHFFPVFFFFFFFADEEAPDYGSGIRQSGTAKISFDNEYFDKSDFSSVAMTRSGLSLEELRIVEGQGQNSEVTTPPEEISRMNELDLKSATLDGKMTMEGFTEEIGDHLKLGSVFTFRVTVLQASGILPEYADIFCQFNFLHRHDEAFSTEPLKNNGRGTPLGFYHVQNIAVEVTESFVEYIKTKPIVFEVFGHYQQHPLHLQGQDLSSLPQPSRRFFPPPMPLSKPVPATKLNTVSKPSLGQSVSKYDLLVWFEISELEPTGEYIPAIVDHTGGLPCQGTFLLHQGIQRRITVTIIHEKGSELHWKDVRELVVGRIRNKAEVDEAAVDAILSLNIISAKYLKSSHNSNRTFYRFEAVWDSSLHNSLLLNRVTPYGEKIYMTLSAYLEVRH</sequence>
<evidence type="ECO:0000259" key="2">
    <source>
        <dbReference type="Pfam" id="PF12423"/>
    </source>
</evidence>
<gene>
    <name evidence="4" type="primary">Kif1b_2</name>
    <name evidence="4" type="ORF">ERYMCC_R13004</name>
</gene>
<feature type="non-terminal residue" evidence="4">
    <location>
        <position position="502"/>
    </location>
</feature>
<dbReference type="EMBL" id="VZRG01004431">
    <property type="protein sequence ID" value="NWT61894.1"/>
    <property type="molecule type" value="Genomic_DNA"/>
</dbReference>
<reference evidence="4 5" key="1">
    <citation type="submission" date="2019-09" db="EMBL/GenBank/DDBJ databases">
        <title>Bird 10,000 Genomes (B10K) Project - Family phase.</title>
        <authorList>
            <person name="Zhang G."/>
        </authorList>
    </citation>
    <scope>NUCLEOTIDE SEQUENCE [LARGE SCALE GENOMIC DNA]</scope>
    <source>
        <strain evidence="4">B10K-DU-002-60</strain>
        <tissue evidence="4">Muscle</tissue>
    </source>
</reference>
<dbReference type="InterPro" id="IPR022164">
    <property type="entry name" value="Kinesin-like"/>
</dbReference>
<name>A0A7K5Q3E2_9CORV</name>
<accession>A0A7K5Q3E2</accession>
<keyword evidence="1" id="KW-1133">Transmembrane helix</keyword>
<dbReference type="AlphaFoldDB" id="A0A7K5Q3E2"/>
<comment type="caution">
    <text evidence="4">The sequence shown here is derived from an EMBL/GenBank/DDBJ whole genome shotgun (WGS) entry which is preliminary data.</text>
</comment>
<dbReference type="Pfam" id="PF12473">
    <property type="entry name" value="DUF3694"/>
    <property type="match status" value="1"/>
</dbReference>